<gene>
    <name evidence="5" type="ORF">EV192_101227</name>
</gene>
<dbReference type="InterPro" id="IPR036388">
    <property type="entry name" value="WH-like_DNA-bd_sf"/>
</dbReference>
<evidence type="ECO:0000259" key="4">
    <source>
        <dbReference type="PROSITE" id="PS50995"/>
    </source>
</evidence>
<dbReference type="SUPFAM" id="SSF46785">
    <property type="entry name" value="Winged helix' DNA-binding domain"/>
    <property type="match status" value="1"/>
</dbReference>
<dbReference type="RefSeq" id="WP_132110218.1">
    <property type="nucleotide sequence ID" value="NZ_SLWS01000001.1"/>
</dbReference>
<dbReference type="AlphaFoldDB" id="A0A4R2JYV4"/>
<dbReference type="GO" id="GO:0003677">
    <property type="term" value="F:DNA binding"/>
    <property type="evidence" value="ECO:0007669"/>
    <property type="project" value="UniProtKB-KW"/>
</dbReference>
<comment type="caution">
    <text evidence="5">The sequence shown here is derived from an EMBL/GenBank/DDBJ whole genome shotgun (WGS) entry which is preliminary data.</text>
</comment>
<evidence type="ECO:0000256" key="2">
    <source>
        <dbReference type="ARBA" id="ARBA00023125"/>
    </source>
</evidence>
<dbReference type="PANTHER" id="PTHR42756:SF1">
    <property type="entry name" value="TRANSCRIPTIONAL REPRESSOR OF EMRAB OPERON"/>
    <property type="match status" value="1"/>
</dbReference>
<dbReference type="Gene3D" id="1.10.10.10">
    <property type="entry name" value="Winged helix-like DNA-binding domain superfamily/Winged helix DNA-binding domain"/>
    <property type="match status" value="1"/>
</dbReference>
<dbReference type="PANTHER" id="PTHR42756">
    <property type="entry name" value="TRANSCRIPTIONAL REGULATOR, MARR"/>
    <property type="match status" value="1"/>
</dbReference>
<dbReference type="GO" id="GO:0003700">
    <property type="term" value="F:DNA-binding transcription factor activity"/>
    <property type="evidence" value="ECO:0007669"/>
    <property type="project" value="InterPro"/>
</dbReference>
<dbReference type="InterPro" id="IPR000835">
    <property type="entry name" value="HTH_MarR-typ"/>
</dbReference>
<protein>
    <submittedName>
        <fullName evidence="5">DNA-binding MarR family transcriptional regulator</fullName>
    </submittedName>
</protein>
<organism evidence="5 6">
    <name type="scientific">Actinocrispum wychmicini</name>
    <dbReference type="NCBI Taxonomy" id="1213861"/>
    <lineage>
        <taxon>Bacteria</taxon>
        <taxon>Bacillati</taxon>
        <taxon>Actinomycetota</taxon>
        <taxon>Actinomycetes</taxon>
        <taxon>Pseudonocardiales</taxon>
        <taxon>Pseudonocardiaceae</taxon>
        <taxon>Actinocrispum</taxon>
    </lineage>
</organism>
<keyword evidence="1" id="KW-0805">Transcription regulation</keyword>
<dbReference type="Proteomes" id="UP000295680">
    <property type="component" value="Unassembled WGS sequence"/>
</dbReference>
<accession>A0A4R2JYV4</accession>
<keyword evidence="6" id="KW-1185">Reference proteome</keyword>
<keyword evidence="3" id="KW-0804">Transcription</keyword>
<name>A0A4R2JYV4_9PSEU</name>
<sequence length="163" mass="18437">MRDAVDTIMDQWRTERPDVDPEPMGVTVRAARLAALLERSMDDTLAANGLAGWEFEVLASLRRSGEPFELTVGRLLGTMMISSGTMTHRLDRLEKRRLVARTKDPEDRRGIRVRLTTDGRQLVDEVVVTRLDRERELLGGLDEEGQRQLAGLLRTLLLSLDDV</sequence>
<evidence type="ECO:0000313" key="6">
    <source>
        <dbReference type="Proteomes" id="UP000295680"/>
    </source>
</evidence>
<evidence type="ECO:0000313" key="5">
    <source>
        <dbReference type="EMBL" id="TCO64452.1"/>
    </source>
</evidence>
<feature type="domain" description="HTH marR-type" evidence="4">
    <location>
        <begin position="23"/>
        <end position="158"/>
    </location>
</feature>
<dbReference type="PROSITE" id="PS50995">
    <property type="entry name" value="HTH_MARR_2"/>
    <property type="match status" value="1"/>
</dbReference>
<evidence type="ECO:0000256" key="3">
    <source>
        <dbReference type="ARBA" id="ARBA00023163"/>
    </source>
</evidence>
<proteinExistence type="predicted"/>
<dbReference type="OrthoDB" id="3237509at2"/>
<dbReference type="Pfam" id="PF01047">
    <property type="entry name" value="MarR"/>
    <property type="match status" value="1"/>
</dbReference>
<evidence type="ECO:0000256" key="1">
    <source>
        <dbReference type="ARBA" id="ARBA00023015"/>
    </source>
</evidence>
<dbReference type="SMART" id="SM00347">
    <property type="entry name" value="HTH_MARR"/>
    <property type="match status" value="1"/>
</dbReference>
<dbReference type="InterPro" id="IPR036390">
    <property type="entry name" value="WH_DNA-bd_sf"/>
</dbReference>
<reference evidence="5 6" key="1">
    <citation type="submission" date="2019-03" db="EMBL/GenBank/DDBJ databases">
        <title>Genomic Encyclopedia of Type Strains, Phase IV (KMG-IV): sequencing the most valuable type-strain genomes for metagenomic binning, comparative biology and taxonomic classification.</title>
        <authorList>
            <person name="Goeker M."/>
        </authorList>
    </citation>
    <scope>NUCLEOTIDE SEQUENCE [LARGE SCALE GENOMIC DNA]</scope>
    <source>
        <strain evidence="5 6">DSM 45934</strain>
    </source>
</reference>
<keyword evidence="2 5" id="KW-0238">DNA-binding</keyword>
<dbReference type="PRINTS" id="PR00598">
    <property type="entry name" value="HTHMARR"/>
</dbReference>
<dbReference type="EMBL" id="SLWS01000001">
    <property type="protein sequence ID" value="TCO64452.1"/>
    <property type="molecule type" value="Genomic_DNA"/>
</dbReference>